<dbReference type="InterPro" id="IPR005913">
    <property type="entry name" value="dTDP_dehydrorham_reduct"/>
</dbReference>
<feature type="domain" description="RmlD-like substrate binding" evidence="8">
    <location>
        <begin position="27"/>
        <end position="148"/>
    </location>
</feature>
<feature type="domain" description="RmlD-like substrate binding" evidence="8">
    <location>
        <begin position="192"/>
        <end position="362"/>
    </location>
</feature>
<evidence type="ECO:0000259" key="8">
    <source>
        <dbReference type="Pfam" id="PF04321"/>
    </source>
</evidence>
<evidence type="ECO:0000256" key="6">
    <source>
        <dbReference type="RuleBase" id="RU364082"/>
    </source>
</evidence>
<evidence type="ECO:0000256" key="3">
    <source>
        <dbReference type="ARBA" id="ARBA00012929"/>
    </source>
</evidence>
<evidence type="ECO:0000256" key="4">
    <source>
        <dbReference type="ARBA" id="ARBA00017099"/>
    </source>
</evidence>
<comment type="function">
    <text evidence="6">Catalyzes the reduction of dTDP-6-deoxy-L-lyxo-4-hexulose to yield dTDP-L-rhamnose.</text>
</comment>
<keyword evidence="10" id="KW-1185">Reference proteome</keyword>
<dbReference type="EMBL" id="JABAEB010000002">
    <property type="protein sequence ID" value="NLQ21791.1"/>
    <property type="molecule type" value="Genomic_DNA"/>
</dbReference>
<dbReference type="RefSeq" id="WP_168823164.1">
    <property type="nucleotide sequence ID" value="NZ_JABAEB010000002.1"/>
</dbReference>
<comment type="pathway">
    <text evidence="1 6">Carbohydrate biosynthesis; dTDP-L-rhamnose biosynthesis.</text>
</comment>
<reference evidence="9 10" key="1">
    <citation type="submission" date="2020-04" db="EMBL/GenBank/DDBJ databases">
        <title>The first description of lens atrophy caused by putative novel Shewanella sp. that is a new emerging pathogen for cultured rainbow trout?</title>
        <authorList>
            <person name="Saticioglu I.B."/>
            <person name="Duman M."/>
            <person name="Altun S."/>
        </authorList>
    </citation>
    <scope>NUCLEOTIDE SEQUENCE [LARGE SCALE GENOMIC DNA]</scope>
    <source>
        <strain evidence="9 10">S-1</strain>
    </source>
</reference>
<accession>A0ABX1KI01</accession>
<dbReference type="Proteomes" id="UP000527352">
    <property type="component" value="Unassembled WGS sequence"/>
</dbReference>
<gene>
    <name evidence="9" type="ORF">HGO26_02700</name>
</gene>
<evidence type="ECO:0000256" key="7">
    <source>
        <dbReference type="SAM" id="MobiDB-lite"/>
    </source>
</evidence>
<keyword evidence="6" id="KW-0560">Oxidoreductase</keyword>
<comment type="caution">
    <text evidence="9">The sequence shown here is derived from an EMBL/GenBank/DDBJ whole genome shotgun (WGS) entry which is preliminary data.</text>
</comment>
<name>A0ABX1KI01_9GAMM</name>
<organism evidence="9 10">
    <name type="scientific">Shewanella oncorhynchi</name>
    <dbReference type="NCBI Taxonomy" id="2726434"/>
    <lineage>
        <taxon>Bacteria</taxon>
        <taxon>Pseudomonadati</taxon>
        <taxon>Pseudomonadota</taxon>
        <taxon>Gammaproteobacteria</taxon>
        <taxon>Alteromonadales</taxon>
        <taxon>Shewanellaceae</taxon>
        <taxon>Shewanella</taxon>
    </lineage>
</organism>
<dbReference type="PANTHER" id="PTHR10491">
    <property type="entry name" value="DTDP-4-DEHYDRORHAMNOSE REDUCTASE"/>
    <property type="match status" value="1"/>
</dbReference>
<dbReference type="EC" id="1.1.1.133" evidence="3 6"/>
<comment type="similarity">
    <text evidence="2 6">Belongs to the dTDP-4-dehydrorhamnose reductase family.</text>
</comment>
<comment type="cofactor">
    <cofactor evidence="6">
        <name>Mg(2+)</name>
        <dbReference type="ChEBI" id="CHEBI:18420"/>
    </cofactor>
    <text evidence="6">Binds 1 Mg(2+) ion per monomer.</text>
</comment>
<dbReference type="InterPro" id="IPR029903">
    <property type="entry name" value="RmlD-like-bd"/>
</dbReference>
<dbReference type="InterPro" id="IPR036291">
    <property type="entry name" value="NAD(P)-bd_dom_sf"/>
</dbReference>
<dbReference type="CDD" id="cd05254">
    <property type="entry name" value="dTDP_HR_like_SDR_e"/>
    <property type="match status" value="1"/>
</dbReference>
<comment type="catalytic activity">
    <reaction evidence="5 6">
        <text>dTDP-beta-L-rhamnose + NADP(+) = dTDP-4-dehydro-beta-L-rhamnose + NADPH + H(+)</text>
        <dbReference type="Rhea" id="RHEA:21796"/>
        <dbReference type="ChEBI" id="CHEBI:15378"/>
        <dbReference type="ChEBI" id="CHEBI:57510"/>
        <dbReference type="ChEBI" id="CHEBI:57783"/>
        <dbReference type="ChEBI" id="CHEBI:58349"/>
        <dbReference type="ChEBI" id="CHEBI:62830"/>
        <dbReference type="EC" id="1.1.1.133"/>
    </reaction>
</comment>
<keyword evidence="6" id="KW-0521">NADP</keyword>
<evidence type="ECO:0000313" key="10">
    <source>
        <dbReference type="Proteomes" id="UP000527352"/>
    </source>
</evidence>
<proteinExistence type="inferred from homology"/>
<evidence type="ECO:0000256" key="5">
    <source>
        <dbReference type="ARBA" id="ARBA00048200"/>
    </source>
</evidence>
<protein>
    <recommendedName>
        <fullName evidence="4 6">dTDP-4-dehydrorhamnose reductase</fullName>
        <ecNumber evidence="3 6">1.1.1.133</ecNumber>
    </recommendedName>
</protein>
<feature type="compositionally biased region" description="Low complexity" evidence="7">
    <location>
        <begin position="173"/>
        <end position="182"/>
    </location>
</feature>
<dbReference type="PANTHER" id="PTHR10491:SF4">
    <property type="entry name" value="METHIONINE ADENOSYLTRANSFERASE 2 SUBUNIT BETA"/>
    <property type="match status" value="1"/>
</dbReference>
<feature type="region of interest" description="Disordered" evidence="7">
    <location>
        <begin position="161"/>
        <end position="192"/>
    </location>
</feature>
<sequence>MKIVATKVTPLQCGAASATDANTPQVVLITGAKSQLAQALLRVAADIGELAPNTSTSTNSVAPIKLYVLSRSQLDITDAANIAAVFTQYRPSWVINCAAYNAVDAAEHDAIEANRVNALGPELLAQQCWLSGARLLHVSSDYVFGGHAVCEIAHAAERAVGDARESGVKQHQNPDSASNSNPNPNPNQVHVPRPFVELDAPEPLSAYGTSKLLGEQKVLAILGEDATIVRTSWLYGQDGHNFVQTMLNLMRTQPRLQVIVDQIGCPTWSDALAKVIWQLVMQQCSGVFHYSAQGQCSWYEFACEIQRQALALNLLSLPVVIQPITSAHYAKQALNRGVSLAKRPSYSVLNSAKVQSALAVNTALFMPDNVVWQDWRQQLNCMLRRYYDDN</sequence>
<dbReference type="Gene3D" id="3.40.50.720">
    <property type="entry name" value="NAD(P)-binding Rossmann-like Domain"/>
    <property type="match status" value="2"/>
</dbReference>
<dbReference type="Pfam" id="PF04321">
    <property type="entry name" value="RmlD_sub_bind"/>
    <property type="match status" value="2"/>
</dbReference>
<evidence type="ECO:0000256" key="1">
    <source>
        <dbReference type="ARBA" id="ARBA00004781"/>
    </source>
</evidence>
<dbReference type="SUPFAM" id="SSF51735">
    <property type="entry name" value="NAD(P)-binding Rossmann-fold domains"/>
    <property type="match status" value="2"/>
</dbReference>
<evidence type="ECO:0000256" key="2">
    <source>
        <dbReference type="ARBA" id="ARBA00010944"/>
    </source>
</evidence>
<evidence type="ECO:0000313" key="9">
    <source>
        <dbReference type="EMBL" id="NLQ21791.1"/>
    </source>
</evidence>